<organism evidence="2 3">
    <name type="scientific">Orbilia blumenaviensis</name>
    <dbReference type="NCBI Taxonomy" id="1796055"/>
    <lineage>
        <taxon>Eukaryota</taxon>
        <taxon>Fungi</taxon>
        <taxon>Dikarya</taxon>
        <taxon>Ascomycota</taxon>
        <taxon>Pezizomycotina</taxon>
        <taxon>Orbiliomycetes</taxon>
        <taxon>Orbiliales</taxon>
        <taxon>Orbiliaceae</taxon>
        <taxon>Orbilia</taxon>
    </lineage>
</organism>
<reference evidence="2 3" key="1">
    <citation type="submission" date="2019-10" db="EMBL/GenBank/DDBJ databases">
        <authorList>
            <person name="Palmer J.M."/>
        </authorList>
    </citation>
    <scope>NUCLEOTIDE SEQUENCE [LARGE SCALE GENOMIC DNA]</scope>
    <source>
        <strain evidence="2 3">TWF730</strain>
    </source>
</reference>
<feature type="compositionally biased region" description="Low complexity" evidence="1">
    <location>
        <begin position="170"/>
        <end position="180"/>
    </location>
</feature>
<gene>
    <name evidence="2" type="ORF">TWF730_001161</name>
</gene>
<feature type="compositionally biased region" description="Polar residues" evidence="1">
    <location>
        <begin position="124"/>
        <end position="134"/>
    </location>
</feature>
<feature type="compositionally biased region" description="Basic and acidic residues" evidence="1">
    <location>
        <begin position="181"/>
        <end position="190"/>
    </location>
</feature>
<keyword evidence="3" id="KW-1185">Reference proteome</keyword>
<dbReference type="AlphaFoldDB" id="A0AAV9VQY0"/>
<feature type="region of interest" description="Disordered" evidence="1">
    <location>
        <begin position="166"/>
        <end position="190"/>
    </location>
</feature>
<evidence type="ECO:0000256" key="1">
    <source>
        <dbReference type="SAM" id="MobiDB-lite"/>
    </source>
</evidence>
<dbReference type="EMBL" id="JAVHNS010000001">
    <property type="protein sequence ID" value="KAK6363743.1"/>
    <property type="molecule type" value="Genomic_DNA"/>
</dbReference>
<name>A0AAV9VQY0_9PEZI</name>
<accession>A0AAV9VQY0</accession>
<sequence>MKNVHQLLEEANRRHEEIEEVETALRTIKSRFQDLDTDDSSSESDFSDLDLSGHEPSPDQDNISEDDLDPEAEYARENSIPEPPPAGESGSTSQGLRALVRPGTPYARKRPQYQDIKPNKKTQLHTVNTETSKQAQRKTEKIQLQEERKEFAHFINGMLEELYKMRDEGPSQASSRSASSKKPDSVRKLPSGKDEEMFWELLQNLIVELDNIGFMTSPRMTAKNASIIASCARLLGIKRGVHVAQDQFKTMLEALKVHVAVYKGKSEVETSDAETSYAETSDAETSDAELSEVVSKVALRAEKAGFRSGTRTKTDRSPAKSKVGVLTLTADGQPHEAALKTKPGLLKWAAKYFGPSGENPEFVPPSDVTRDFTIKKEWTRADLQAETLGRHPYIDPEVKLVLLELKEDAQKAYEENEDYIWGCEYHPDDLQGITISTLPSNGKYKPAHRGPEDAIYYYGYTFRLFSSINTWIERYIVPTDKKTSININGRSVLPAIKRVFRALDYFNESDFVIPAGEKSLKKRNARRKMKRQMFFQYVFYHVLYENIWSQWLYGLRKDVEYHVLESAGLKKEQRNTKEGHFARGRWFTDNVRRKPTSMAQQVLEHQAQIATTLRQIFVPLLNAGSREPGSKRRMVQNAEKELYMIISDAQALQFMFQSEVDVHMIAYDRPGTRFEASWMINAASAAAMKPLGLKPVPGKRELSKWDRIDFAFQPALFIGEGTEIYEQVVVSQHLPL</sequence>
<feature type="region of interest" description="Disordered" evidence="1">
    <location>
        <begin position="31"/>
        <end position="141"/>
    </location>
</feature>
<evidence type="ECO:0000313" key="3">
    <source>
        <dbReference type="Proteomes" id="UP001373714"/>
    </source>
</evidence>
<feature type="compositionally biased region" description="Acidic residues" evidence="1">
    <location>
        <begin position="35"/>
        <end position="48"/>
    </location>
</feature>
<comment type="caution">
    <text evidence="2">The sequence shown here is derived from an EMBL/GenBank/DDBJ whole genome shotgun (WGS) entry which is preliminary data.</text>
</comment>
<protein>
    <submittedName>
        <fullName evidence="2">Uncharacterized protein</fullName>
    </submittedName>
</protein>
<dbReference type="Proteomes" id="UP001373714">
    <property type="component" value="Unassembled WGS sequence"/>
</dbReference>
<evidence type="ECO:0000313" key="2">
    <source>
        <dbReference type="EMBL" id="KAK6363743.1"/>
    </source>
</evidence>
<feature type="compositionally biased region" description="Acidic residues" evidence="1">
    <location>
        <begin position="62"/>
        <end position="72"/>
    </location>
</feature>
<proteinExistence type="predicted"/>